<protein>
    <submittedName>
        <fullName evidence="2">Type II secretion system GspH family protein</fullName>
    </submittedName>
</protein>
<keyword evidence="1" id="KW-0812">Transmembrane</keyword>
<dbReference type="PROSITE" id="PS00409">
    <property type="entry name" value="PROKAR_NTER_METHYL"/>
    <property type="match status" value="1"/>
</dbReference>
<sequence length="228" mass="24889">MIRRLRRPLRHDDRGVTLPEMLVTMMLLAFLTALILGMVTSFSRTFSRDRAAADSTTVAAAGMKELTRVVRAGTELRLAGGGSTQSPVFVEAKANTLTMFAYIDTEATDSRPVKVRFAIDGARRLVETRWETTSTEDPWAFPAVGSPTRTRPIARLIPAGSPPLFEYLNQGNVAIPIPASGFTTEQLREIAGVRVTLTVQADVTERADPVQINNAVGIPNRGISRVRP</sequence>
<dbReference type="RefSeq" id="WP_227562962.1">
    <property type="nucleotide sequence ID" value="NZ_CP101989.1"/>
</dbReference>
<accession>A0ABY5K9G3</accession>
<keyword evidence="1" id="KW-1133">Transmembrane helix</keyword>
<organism evidence="2 3">
    <name type="scientific">Cellulomonas wangsupingiae</name>
    <dbReference type="NCBI Taxonomy" id="2968085"/>
    <lineage>
        <taxon>Bacteria</taxon>
        <taxon>Bacillati</taxon>
        <taxon>Actinomycetota</taxon>
        <taxon>Actinomycetes</taxon>
        <taxon>Micrococcales</taxon>
        <taxon>Cellulomonadaceae</taxon>
        <taxon>Cellulomonas</taxon>
    </lineage>
</organism>
<evidence type="ECO:0000313" key="3">
    <source>
        <dbReference type="Proteomes" id="UP001317322"/>
    </source>
</evidence>
<keyword evidence="3" id="KW-1185">Reference proteome</keyword>
<dbReference type="NCBIfam" id="TIGR02532">
    <property type="entry name" value="IV_pilin_GFxxxE"/>
    <property type="match status" value="1"/>
</dbReference>
<keyword evidence="1" id="KW-0472">Membrane</keyword>
<dbReference type="Proteomes" id="UP001317322">
    <property type="component" value="Chromosome"/>
</dbReference>
<gene>
    <name evidence="2" type="ORF">NP075_09535</name>
</gene>
<proteinExistence type="predicted"/>
<evidence type="ECO:0000313" key="2">
    <source>
        <dbReference type="EMBL" id="UUI66914.1"/>
    </source>
</evidence>
<dbReference type="Pfam" id="PF07963">
    <property type="entry name" value="N_methyl"/>
    <property type="match status" value="1"/>
</dbReference>
<feature type="transmembrane region" description="Helical" evidence="1">
    <location>
        <begin position="21"/>
        <end position="42"/>
    </location>
</feature>
<reference evidence="2 3" key="1">
    <citation type="submission" date="2022-07" db="EMBL/GenBank/DDBJ databases">
        <title>Novel species in genus cellulomonas.</title>
        <authorList>
            <person name="Ye L."/>
        </authorList>
    </citation>
    <scope>NUCLEOTIDE SEQUENCE [LARGE SCALE GENOMIC DNA]</scope>
    <source>
        <strain evidence="3">zg-Y908</strain>
    </source>
</reference>
<evidence type="ECO:0000256" key="1">
    <source>
        <dbReference type="SAM" id="Phobius"/>
    </source>
</evidence>
<dbReference type="EMBL" id="CP101989">
    <property type="protein sequence ID" value="UUI66914.1"/>
    <property type="molecule type" value="Genomic_DNA"/>
</dbReference>
<dbReference type="InterPro" id="IPR012902">
    <property type="entry name" value="N_methyl_site"/>
</dbReference>
<name>A0ABY5K9G3_9CELL</name>